<evidence type="ECO:0000313" key="3">
    <source>
        <dbReference type="EMBL" id="RDH88403.1"/>
    </source>
</evidence>
<dbReference type="GO" id="GO:0016020">
    <property type="term" value="C:membrane"/>
    <property type="evidence" value="ECO:0007669"/>
    <property type="project" value="InterPro"/>
</dbReference>
<feature type="transmembrane region" description="Helical" evidence="1">
    <location>
        <begin position="37"/>
        <end position="59"/>
    </location>
</feature>
<dbReference type="EMBL" id="QFXE01000001">
    <property type="protein sequence ID" value="RDH88403.1"/>
    <property type="molecule type" value="Genomic_DNA"/>
</dbReference>
<feature type="transmembrane region" description="Helical" evidence="1">
    <location>
        <begin position="241"/>
        <end position="263"/>
    </location>
</feature>
<feature type="transmembrane region" description="Helical" evidence="1">
    <location>
        <begin position="98"/>
        <end position="118"/>
    </location>
</feature>
<feature type="transmembrane region" description="Helical" evidence="1">
    <location>
        <begin position="65"/>
        <end position="86"/>
    </location>
</feature>
<protein>
    <recommendedName>
        <fullName evidence="2">EamA domain-containing protein</fullName>
    </recommendedName>
</protein>
<feature type="transmembrane region" description="Helical" evidence="1">
    <location>
        <begin position="212"/>
        <end position="235"/>
    </location>
</feature>
<feature type="transmembrane region" description="Helical" evidence="1">
    <location>
        <begin position="180"/>
        <end position="200"/>
    </location>
</feature>
<keyword evidence="1" id="KW-1133">Transmembrane helix</keyword>
<keyword evidence="4" id="KW-1185">Reference proteome</keyword>
<organism evidence="3 4">
    <name type="scientific">endosymbiont of Escarpia spicata</name>
    <dbReference type="NCBI Taxonomy" id="2200908"/>
    <lineage>
        <taxon>Bacteria</taxon>
        <taxon>Pseudomonadati</taxon>
        <taxon>Pseudomonadota</taxon>
        <taxon>Gammaproteobacteria</taxon>
        <taxon>sulfur-oxidizing symbionts</taxon>
    </lineage>
</organism>
<reference evidence="3 4" key="1">
    <citation type="journal article" date="2018" name="ISME J.">
        <title>Endosymbiont genomes yield clues of tubeworm success.</title>
        <authorList>
            <person name="Li Y."/>
            <person name="Liles M.R."/>
            <person name="Halanych K.M."/>
        </authorList>
    </citation>
    <scope>NUCLEOTIDE SEQUENCE [LARGE SCALE GENOMIC DNA]</scope>
    <source>
        <strain evidence="3">A1462</strain>
    </source>
</reference>
<name>A0A370DUX1_9GAMM</name>
<evidence type="ECO:0000259" key="2">
    <source>
        <dbReference type="Pfam" id="PF00892"/>
    </source>
</evidence>
<feature type="transmembrane region" description="Helical" evidence="1">
    <location>
        <begin position="153"/>
        <end position="174"/>
    </location>
</feature>
<proteinExistence type="predicted"/>
<dbReference type="InterPro" id="IPR037185">
    <property type="entry name" value="EmrE-like"/>
</dbReference>
<feature type="transmembrane region" description="Helical" evidence="1">
    <location>
        <begin position="6"/>
        <end position="25"/>
    </location>
</feature>
<dbReference type="AlphaFoldDB" id="A0A370DUX1"/>
<evidence type="ECO:0000256" key="1">
    <source>
        <dbReference type="SAM" id="Phobius"/>
    </source>
</evidence>
<dbReference type="Proteomes" id="UP000254771">
    <property type="component" value="Unassembled WGS sequence"/>
</dbReference>
<dbReference type="SUPFAM" id="SSF103481">
    <property type="entry name" value="Multidrug resistance efflux transporter EmrE"/>
    <property type="match status" value="1"/>
</dbReference>
<accession>A0A370DUX1</accession>
<sequence>MPDYLYAVASALLWAISAPIINSGIRNPSCGDARTQVLAGLMTSMSAGVCVLGGIVLWLDETVVFSTDLMLAGVFTFPLATGVYYFSGVAFSGRIDIASLFSKVKPLFSFALAALALHEPVSRGSMGSVSLIALGTLLLLIGSGLRKIDFGGVLLGLSTAALWALGEFFMATGVRTTHPVAANLSALMTGALLFVPFAIAPLRRVASSPRGLASLTPFLFHGIISFGIAYSLFFFSIERIGLGHSVLINAFWPVLGILITSVLRRLRGQPISLPAIVVIAAGILLAGSLLQAFALIASS</sequence>
<keyword evidence="1" id="KW-0812">Transmembrane</keyword>
<evidence type="ECO:0000313" key="4">
    <source>
        <dbReference type="Proteomes" id="UP000254771"/>
    </source>
</evidence>
<keyword evidence="1" id="KW-0472">Membrane</keyword>
<dbReference type="Pfam" id="PF00892">
    <property type="entry name" value="EamA"/>
    <property type="match status" value="1"/>
</dbReference>
<feature type="transmembrane region" description="Helical" evidence="1">
    <location>
        <begin position="275"/>
        <end position="297"/>
    </location>
</feature>
<feature type="transmembrane region" description="Helical" evidence="1">
    <location>
        <begin position="124"/>
        <end position="141"/>
    </location>
</feature>
<dbReference type="InterPro" id="IPR000620">
    <property type="entry name" value="EamA_dom"/>
</dbReference>
<comment type="caution">
    <text evidence="3">The sequence shown here is derived from an EMBL/GenBank/DDBJ whole genome shotgun (WGS) entry which is preliminary data.</text>
</comment>
<gene>
    <name evidence="3" type="ORF">DIZ78_00215</name>
</gene>
<feature type="domain" description="EamA" evidence="2">
    <location>
        <begin position="152"/>
        <end position="286"/>
    </location>
</feature>